<organism evidence="2 3">
    <name type="scientific">Eumeta variegata</name>
    <name type="common">Bagworm moth</name>
    <name type="synonym">Eumeta japonica</name>
    <dbReference type="NCBI Taxonomy" id="151549"/>
    <lineage>
        <taxon>Eukaryota</taxon>
        <taxon>Metazoa</taxon>
        <taxon>Ecdysozoa</taxon>
        <taxon>Arthropoda</taxon>
        <taxon>Hexapoda</taxon>
        <taxon>Insecta</taxon>
        <taxon>Pterygota</taxon>
        <taxon>Neoptera</taxon>
        <taxon>Endopterygota</taxon>
        <taxon>Lepidoptera</taxon>
        <taxon>Glossata</taxon>
        <taxon>Ditrysia</taxon>
        <taxon>Tineoidea</taxon>
        <taxon>Psychidae</taxon>
        <taxon>Oiketicinae</taxon>
        <taxon>Eumeta</taxon>
    </lineage>
</organism>
<feature type="region of interest" description="Disordered" evidence="1">
    <location>
        <begin position="171"/>
        <end position="221"/>
    </location>
</feature>
<name>A0A4C1XMJ4_EUMVA</name>
<accession>A0A4C1XMJ4</accession>
<feature type="compositionally biased region" description="Polar residues" evidence="1">
    <location>
        <begin position="38"/>
        <end position="50"/>
    </location>
</feature>
<feature type="compositionally biased region" description="Polar residues" evidence="1">
    <location>
        <begin position="175"/>
        <end position="187"/>
    </location>
</feature>
<reference evidence="2 3" key="1">
    <citation type="journal article" date="2019" name="Commun. Biol.">
        <title>The bagworm genome reveals a unique fibroin gene that provides high tensile strength.</title>
        <authorList>
            <person name="Kono N."/>
            <person name="Nakamura H."/>
            <person name="Ohtoshi R."/>
            <person name="Tomita M."/>
            <person name="Numata K."/>
            <person name="Arakawa K."/>
        </authorList>
    </citation>
    <scope>NUCLEOTIDE SEQUENCE [LARGE SCALE GENOMIC DNA]</scope>
</reference>
<dbReference type="AlphaFoldDB" id="A0A4C1XMJ4"/>
<evidence type="ECO:0000313" key="3">
    <source>
        <dbReference type="Proteomes" id="UP000299102"/>
    </source>
</evidence>
<proteinExistence type="predicted"/>
<comment type="caution">
    <text evidence="2">The sequence shown here is derived from an EMBL/GenBank/DDBJ whole genome shotgun (WGS) entry which is preliminary data.</text>
</comment>
<keyword evidence="3" id="KW-1185">Reference proteome</keyword>
<gene>
    <name evidence="2" type="ORF">EVAR_50685_1</name>
</gene>
<protein>
    <submittedName>
        <fullName evidence="2">Uncharacterized protein</fullName>
    </submittedName>
</protein>
<evidence type="ECO:0000313" key="2">
    <source>
        <dbReference type="EMBL" id="GBP65001.1"/>
    </source>
</evidence>
<feature type="region of interest" description="Disordered" evidence="1">
    <location>
        <begin position="1"/>
        <end position="50"/>
    </location>
</feature>
<feature type="compositionally biased region" description="Basic and acidic residues" evidence="1">
    <location>
        <begin position="193"/>
        <end position="204"/>
    </location>
</feature>
<sequence>MSRSDTYPDCSSRIYGSPNGAPSAKKSGQTPGFIANGTPISNDSSGTKKNQTLHDSALCARGTSSLVREVVFQPSAESRRFEDTGNVGRDQRSANNIVEGVQIFGTTHVRLWVGERYTFTIHESGGRQWIRVQLSKQKVAISSSTATVPIGPTPRIRGGVEIPRAEPHKVHRDCQSMNTPPSAQSGYLATALRDPKNGTTRRAEASATRAQAGQSNGTLTE</sequence>
<dbReference type="Proteomes" id="UP000299102">
    <property type="component" value="Unassembled WGS sequence"/>
</dbReference>
<evidence type="ECO:0000256" key="1">
    <source>
        <dbReference type="SAM" id="MobiDB-lite"/>
    </source>
</evidence>
<dbReference type="EMBL" id="BGZK01000916">
    <property type="protein sequence ID" value="GBP65001.1"/>
    <property type="molecule type" value="Genomic_DNA"/>
</dbReference>